<dbReference type="Proteomes" id="UP000683575">
    <property type="component" value="Chromosome"/>
</dbReference>
<evidence type="ECO:0000313" key="3">
    <source>
        <dbReference type="Proteomes" id="UP000683575"/>
    </source>
</evidence>
<dbReference type="KEGG" id="nps:KRR39_06710"/>
<evidence type="ECO:0000313" key="2">
    <source>
        <dbReference type="EMBL" id="QWZ09450.1"/>
    </source>
</evidence>
<proteinExistence type="predicted"/>
<organism evidence="2 3">
    <name type="scientific">Nocardioides panacis</name>
    <dbReference type="NCBI Taxonomy" id="2849501"/>
    <lineage>
        <taxon>Bacteria</taxon>
        <taxon>Bacillati</taxon>
        <taxon>Actinomycetota</taxon>
        <taxon>Actinomycetes</taxon>
        <taxon>Propionibacteriales</taxon>
        <taxon>Nocardioidaceae</taxon>
        <taxon>Nocardioides</taxon>
    </lineage>
</organism>
<dbReference type="EMBL" id="CP077062">
    <property type="protein sequence ID" value="QWZ09450.1"/>
    <property type="molecule type" value="Genomic_DNA"/>
</dbReference>
<reference evidence="2" key="1">
    <citation type="submission" date="2021-06" db="EMBL/GenBank/DDBJ databases">
        <title>Complete genome sequence of Nocardioides sp. G188.</title>
        <authorList>
            <person name="Im W.-T."/>
        </authorList>
    </citation>
    <scope>NUCLEOTIDE SEQUENCE</scope>
    <source>
        <strain evidence="2">G188</strain>
    </source>
</reference>
<keyword evidence="3" id="KW-1185">Reference proteome</keyword>
<accession>A0A975T1S6</accession>
<evidence type="ECO:0000256" key="1">
    <source>
        <dbReference type="SAM" id="MobiDB-lite"/>
    </source>
</evidence>
<gene>
    <name evidence="2" type="ORF">KRR39_06710</name>
</gene>
<sequence length="48" mass="5234">MTIDVDATTASAGDPGAEHDHAWRKVPGTGDMLVGEYRCDLCREVWSL</sequence>
<dbReference type="AlphaFoldDB" id="A0A975T1S6"/>
<feature type="region of interest" description="Disordered" evidence="1">
    <location>
        <begin position="1"/>
        <end position="24"/>
    </location>
</feature>
<name>A0A975T1S6_9ACTN</name>
<dbReference type="RefSeq" id="WP_216941296.1">
    <property type="nucleotide sequence ID" value="NZ_CP077062.1"/>
</dbReference>
<protein>
    <submittedName>
        <fullName evidence="2">Uncharacterized protein</fullName>
    </submittedName>
</protein>